<keyword evidence="2" id="KW-1185">Reference proteome</keyword>
<organism evidence="1 2">
    <name type="scientific">Cryptosporangium japonicum</name>
    <dbReference type="NCBI Taxonomy" id="80872"/>
    <lineage>
        <taxon>Bacteria</taxon>
        <taxon>Bacillati</taxon>
        <taxon>Actinomycetota</taxon>
        <taxon>Actinomycetes</taxon>
        <taxon>Cryptosporangiales</taxon>
        <taxon>Cryptosporangiaceae</taxon>
        <taxon>Cryptosporangium</taxon>
    </lineage>
</organism>
<evidence type="ECO:0000313" key="1">
    <source>
        <dbReference type="EMBL" id="GAA0254811.1"/>
    </source>
</evidence>
<name>A0ABN0ULP9_9ACTN</name>
<accession>A0ABN0ULP9</accession>
<evidence type="ECO:0000313" key="2">
    <source>
        <dbReference type="Proteomes" id="UP001500967"/>
    </source>
</evidence>
<reference evidence="1 2" key="1">
    <citation type="journal article" date="2019" name="Int. J. Syst. Evol. Microbiol.">
        <title>The Global Catalogue of Microorganisms (GCM) 10K type strain sequencing project: providing services to taxonomists for standard genome sequencing and annotation.</title>
        <authorList>
            <consortium name="The Broad Institute Genomics Platform"/>
            <consortium name="The Broad Institute Genome Sequencing Center for Infectious Disease"/>
            <person name="Wu L."/>
            <person name="Ma J."/>
        </authorList>
    </citation>
    <scope>NUCLEOTIDE SEQUENCE [LARGE SCALE GENOMIC DNA]</scope>
    <source>
        <strain evidence="1 2">JCM 10425</strain>
    </source>
</reference>
<dbReference type="Proteomes" id="UP001500967">
    <property type="component" value="Unassembled WGS sequence"/>
</dbReference>
<comment type="caution">
    <text evidence="1">The sequence shown here is derived from an EMBL/GenBank/DDBJ whole genome shotgun (WGS) entry which is preliminary data.</text>
</comment>
<proteinExistence type="predicted"/>
<sequence length="211" mass="21555">MGYRVSFGLRLLGVAAIVGLVVWAANVAEVAAPKGLKTAFSALTSGPAAAKAATPSTTPTAAPTAAPAASTAATTSTAASTAGATATTATAAAPAPFMATLTNKCVPDASLPKTYYAGQNCADPDLRYNKYLVTLSSEVYKVVGYQPKMVQLGVETCGELKTYDQTRVVMDVTQWLVAEQAPANPRKAALSVLNAATKNLCPDLRGKVTIA</sequence>
<gene>
    <name evidence="1" type="ORF">GCM10009539_45010</name>
</gene>
<protein>
    <recommendedName>
        <fullName evidence="3">DUF732 domain-containing protein</fullName>
    </recommendedName>
</protein>
<dbReference type="RefSeq" id="WP_344650864.1">
    <property type="nucleotide sequence ID" value="NZ_BAAAGX010000017.1"/>
</dbReference>
<dbReference type="EMBL" id="BAAAGX010000017">
    <property type="protein sequence ID" value="GAA0254811.1"/>
    <property type="molecule type" value="Genomic_DNA"/>
</dbReference>
<evidence type="ECO:0008006" key="3">
    <source>
        <dbReference type="Google" id="ProtNLM"/>
    </source>
</evidence>